<dbReference type="GO" id="GO:0005739">
    <property type="term" value="C:mitochondrion"/>
    <property type="evidence" value="ECO:0007669"/>
    <property type="project" value="TreeGrafter"/>
</dbReference>
<evidence type="ECO:0000256" key="3">
    <source>
        <dbReference type="ARBA" id="ARBA00024947"/>
    </source>
</evidence>
<keyword evidence="7" id="KW-1185">Reference proteome</keyword>
<evidence type="ECO:0000313" key="6">
    <source>
        <dbReference type="EnsemblMetazoa" id="CapteP153456"/>
    </source>
</evidence>
<dbReference type="PANTHER" id="PTHR12901">
    <property type="entry name" value="SPERM PROTEIN HOMOLOG"/>
    <property type="match status" value="1"/>
</dbReference>
<dbReference type="AlphaFoldDB" id="R7U8P3"/>
<comment type="similarity">
    <text evidence="1">Belongs to the COQ10 family.</text>
</comment>
<evidence type="ECO:0000256" key="2">
    <source>
        <dbReference type="ARBA" id="ARBA00011814"/>
    </source>
</evidence>
<dbReference type="EMBL" id="KB304165">
    <property type="protein sequence ID" value="ELU02349.1"/>
    <property type="molecule type" value="Genomic_DNA"/>
</dbReference>
<dbReference type="GO" id="GO:0045333">
    <property type="term" value="P:cellular respiration"/>
    <property type="evidence" value="ECO:0007669"/>
    <property type="project" value="InterPro"/>
</dbReference>
<feature type="domain" description="Coenzyme Q-binding protein COQ10 START" evidence="4">
    <location>
        <begin position="84"/>
        <end position="211"/>
    </location>
</feature>
<comment type="subunit">
    <text evidence="2">Interacts with coenzyme Q.</text>
</comment>
<dbReference type="EMBL" id="AMQN01008894">
    <property type="status" value="NOT_ANNOTATED_CDS"/>
    <property type="molecule type" value="Genomic_DNA"/>
</dbReference>
<dbReference type="STRING" id="283909.R7U8P3"/>
<dbReference type="Pfam" id="PF03364">
    <property type="entry name" value="Polyketide_cyc"/>
    <property type="match status" value="1"/>
</dbReference>
<dbReference type="InterPro" id="IPR023393">
    <property type="entry name" value="START-like_dom_sf"/>
</dbReference>
<dbReference type="HOGENOM" id="CLU_079653_0_0_1"/>
<dbReference type="FunCoup" id="R7U8P3">
    <property type="interactions" value="441"/>
</dbReference>
<evidence type="ECO:0000313" key="7">
    <source>
        <dbReference type="Proteomes" id="UP000014760"/>
    </source>
</evidence>
<proteinExistence type="inferred from homology"/>
<reference evidence="6" key="3">
    <citation type="submission" date="2015-06" db="UniProtKB">
        <authorList>
            <consortium name="EnsemblMetazoa"/>
        </authorList>
    </citation>
    <scope>IDENTIFICATION</scope>
</reference>
<dbReference type="InterPro" id="IPR005031">
    <property type="entry name" value="COQ10_START"/>
</dbReference>
<dbReference type="GO" id="GO:0048039">
    <property type="term" value="F:ubiquinone binding"/>
    <property type="evidence" value="ECO:0007669"/>
    <property type="project" value="InterPro"/>
</dbReference>
<comment type="function">
    <text evidence="3">Required for the function of coenzyme Q in the respiratory chain. May serve as a chaperone or may be involved in the transport of Q6 from its site of synthesis to the catalytic sites of the respiratory complexes.</text>
</comment>
<dbReference type="OrthoDB" id="292693at2759"/>
<gene>
    <name evidence="5" type="ORF">CAPTEDRAFT_153456</name>
</gene>
<protein>
    <recommendedName>
        <fullName evidence="4">Coenzyme Q-binding protein COQ10 START domain-containing protein</fullName>
    </recommendedName>
</protein>
<dbReference type="OMA" id="VKAECVD"/>
<evidence type="ECO:0000259" key="4">
    <source>
        <dbReference type="Pfam" id="PF03364"/>
    </source>
</evidence>
<dbReference type="Proteomes" id="UP000014760">
    <property type="component" value="Unassembled WGS sequence"/>
</dbReference>
<dbReference type="Gene3D" id="3.30.530.20">
    <property type="match status" value="1"/>
</dbReference>
<dbReference type="EnsemblMetazoa" id="CapteT153456">
    <property type="protein sequence ID" value="CapteP153456"/>
    <property type="gene ID" value="CapteG153456"/>
</dbReference>
<sequence>MAQAGERTAMRLGGIILRSLKENNQTTLRKRALCALASQPASRLLQPQNVSAVQSQQERSFFKLPNPLQGSSKRLEYSERRILGYSMEQMYSIVAAVEDYSEFVPWCSGSRVHSQRPGQFKCHMTIGFPPIQESYTSHVTVVKSQLVRAECKEGQMFNYLLNNWQFAPGLPGVHHSCTLDFQVAFEFRNRLHSHLARAFFDQVVKTMVNAFLKRAQELYGPQSIAYHEQKKQIINYTR</sequence>
<reference evidence="7" key="1">
    <citation type="submission" date="2012-12" db="EMBL/GenBank/DDBJ databases">
        <authorList>
            <person name="Hellsten U."/>
            <person name="Grimwood J."/>
            <person name="Chapman J.A."/>
            <person name="Shapiro H."/>
            <person name="Aerts A."/>
            <person name="Otillar R.P."/>
            <person name="Terry A.Y."/>
            <person name="Boore J.L."/>
            <person name="Simakov O."/>
            <person name="Marletaz F."/>
            <person name="Cho S.-J."/>
            <person name="Edsinger-Gonzales E."/>
            <person name="Havlak P."/>
            <person name="Kuo D.-H."/>
            <person name="Larsson T."/>
            <person name="Lv J."/>
            <person name="Arendt D."/>
            <person name="Savage R."/>
            <person name="Osoegawa K."/>
            <person name="de Jong P."/>
            <person name="Lindberg D.R."/>
            <person name="Seaver E.C."/>
            <person name="Weisblat D.A."/>
            <person name="Putnam N.H."/>
            <person name="Grigoriev I.V."/>
            <person name="Rokhsar D.S."/>
        </authorList>
    </citation>
    <scope>NUCLEOTIDE SEQUENCE</scope>
    <source>
        <strain evidence="7">I ESC-2004</strain>
    </source>
</reference>
<evidence type="ECO:0000256" key="1">
    <source>
        <dbReference type="ARBA" id="ARBA00006885"/>
    </source>
</evidence>
<dbReference type="SUPFAM" id="SSF55961">
    <property type="entry name" value="Bet v1-like"/>
    <property type="match status" value="1"/>
</dbReference>
<organism evidence="5">
    <name type="scientific">Capitella teleta</name>
    <name type="common">Polychaete worm</name>
    <dbReference type="NCBI Taxonomy" id="283909"/>
    <lineage>
        <taxon>Eukaryota</taxon>
        <taxon>Metazoa</taxon>
        <taxon>Spiralia</taxon>
        <taxon>Lophotrochozoa</taxon>
        <taxon>Annelida</taxon>
        <taxon>Polychaeta</taxon>
        <taxon>Sedentaria</taxon>
        <taxon>Scolecida</taxon>
        <taxon>Capitellidae</taxon>
        <taxon>Capitella</taxon>
    </lineage>
</organism>
<dbReference type="CDD" id="cd07813">
    <property type="entry name" value="COQ10p_like"/>
    <property type="match status" value="1"/>
</dbReference>
<name>R7U8P3_CAPTE</name>
<reference evidence="5 7" key="2">
    <citation type="journal article" date="2013" name="Nature">
        <title>Insights into bilaterian evolution from three spiralian genomes.</title>
        <authorList>
            <person name="Simakov O."/>
            <person name="Marletaz F."/>
            <person name="Cho S.J."/>
            <person name="Edsinger-Gonzales E."/>
            <person name="Havlak P."/>
            <person name="Hellsten U."/>
            <person name="Kuo D.H."/>
            <person name="Larsson T."/>
            <person name="Lv J."/>
            <person name="Arendt D."/>
            <person name="Savage R."/>
            <person name="Osoegawa K."/>
            <person name="de Jong P."/>
            <person name="Grimwood J."/>
            <person name="Chapman J.A."/>
            <person name="Shapiro H."/>
            <person name="Aerts A."/>
            <person name="Otillar R.P."/>
            <person name="Terry A.Y."/>
            <person name="Boore J.L."/>
            <person name="Grigoriev I.V."/>
            <person name="Lindberg D.R."/>
            <person name="Seaver E.C."/>
            <person name="Weisblat D.A."/>
            <person name="Putnam N.H."/>
            <person name="Rokhsar D.S."/>
        </authorList>
    </citation>
    <scope>NUCLEOTIDE SEQUENCE</scope>
    <source>
        <strain evidence="5 7">I ESC-2004</strain>
    </source>
</reference>
<evidence type="ECO:0000313" key="5">
    <source>
        <dbReference type="EMBL" id="ELU02349.1"/>
    </source>
</evidence>
<dbReference type="PANTHER" id="PTHR12901:SF10">
    <property type="entry name" value="COENZYME Q-BINDING PROTEIN COQ10, MITOCHONDRIAL"/>
    <property type="match status" value="1"/>
</dbReference>
<accession>R7U8P3</accession>
<dbReference type="InterPro" id="IPR044996">
    <property type="entry name" value="COQ10-like"/>
</dbReference>